<reference evidence="1 2" key="1">
    <citation type="journal article" date="2019" name="Sci. Rep.">
        <title>Orb-weaving spider Araneus ventricosus genome elucidates the spidroin gene catalogue.</title>
        <authorList>
            <person name="Kono N."/>
            <person name="Nakamura H."/>
            <person name="Ohtoshi R."/>
            <person name="Moran D.A.P."/>
            <person name="Shinohara A."/>
            <person name="Yoshida Y."/>
            <person name="Fujiwara M."/>
            <person name="Mori M."/>
            <person name="Tomita M."/>
            <person name="Arakawa K."/>
        </authorList>
    </citation>
    <scope>NUCLEOTIDE SEQUENCE [LARGE SCALE GENOMIC DNA]</scope>
</reference>
<dbReference type="Proteomes" id="UP000499080">
    <property type="component" value="Unassembled WGS sequence"/>
</dbReference>
<dbReference type="AlphaFoldDB" id="A0A4Y2SK76"/>
<dbReference type="EMBL" id="BGPR01022333">
    <property type="protein sequence ID" value="GBN88537.1"/>
    <property type="molecule type" value="Genomic_DNA"/>
</dbReference>
<comment type="caution">
    <text evidence="1">The sequence shown here is derived from an EMBL/GenBank/DDBJ whole genome shotgun (WGS) entry which is preliminary data.</text>
</comment>
<proteinExistence type="predicted"/>
<accession>A0A4Y2SK76</accession>
<name>A0A4Y2SK76_ARAVE</name>
<keyword evidence="2" id="KW-1185">Reference proteome</keyword>
<evidence type="ECO:0000313" key="2">
    <source>
        <dbReference type="Proteomes" id="UP000499080"/>
    </source>
</evidence>
<evidence type="ECO:0000313" key="1">
    <source>
        <dbReference type="EMBL" id="GBN88537.1"/>
    </source>
</evidence>
<evidence type="ECO:0008006" key="3">
    <source>
        <dbReference type="Google" id="ProtNLM"/>
    </source>
</evidence>
<organism evidence="1 2">
    <name type="scientific">Araneus ventricosus</name>
    <name type="common">Orbweaver spider</name>
    <name type="synonym">Epeira ventricosa</name>
    <dbReference type="NCBI Taxonomy" id="182803"/>
    <lineage>
        <taxon>Eukaryota</taxon>
        <taxon>Metazoa</taxon>
        <taxon>Ecdysozoa</taxon>
        <taxon>Arthropoda</taxon>
        <taxon>Chelicerata</taxon>
        <taxon>Arachnida</taxon>
        <taxon>Araneae</taxon>
        <taxon>Araneomorphae</taxon>
        <taxon>Entelegynae</taxon>
        <taxon>Araneoidea</taxon>
        <taxon>Araneidae</taxon>
        <taxon>Araneus</taxon>
    </lineage>
</organism>
<dbReference type="OrthoDB" id="6437148at2759"/>
<sequence length="149" mass="17567">MDLFIENNGDSLATYSSEKGESWIDLTITKNIERNLVDNWCVHSEITGSDHRLITFTLCGKRTNQSKNRLAWKIENMKLLEFKIEISRLVREFKEKSLNHGNLDLMLRYFCEKLYRVCGKCIKKGNEKIGLTLYGGRINWKWTVVKFER</sequence>
<gene>
    <name evidence="1" type="ORF">AVEN_257644_1</name>
</gene>
<dbReference type="SUPFAM" id="SSF56219">
    <property type="entry name" value="DNase I-like"/>
    <property type="match status" value="1"/>
</dbReference>
<dbReference type="Gene3D" id="3.60.10.10">
    <property type="entry name" value="Endonuclease/exonuclease/phosphatase"/>
    <property type="match status" value="1"/>
</dbReference>
<protein>
    <recommendedName>
        <fullName evidence="3">Endonuclease/exonuclease/phosphatase domain-containing protein</fullName>
    </recommendedName>
</protein>
<dbReference type="InterPro" id="IPR036691">
    <property type="entry name" value="Endo/exonu/phosph_ase_sf"/>
</dbReference>